<dbReference type="SUPFAM" id="SSF48008">
    <property type="entry name" value="GntR ligand-binding domain-like"/>
    <property type="match status" value="1"/>
</dbReference>
<dbReference type="Gene3D" id="1.10.10.10">
    <property type="entry name" value="Winged helix-like DNA-binding domain superfamily/Winged helix DNA-binding domain"/>
    <property type="match status" value="1"/>
</dbReference>
<keyword evidence="1" id="KW-0805">Transcription regulation</keyword>
<dbReference type="InterPro" id="IPR011711">
    <property type="entry name" value="GntR_C"/>
</dbReference>
<reference evidence="6 7" key="1">
    <citation type="submission" date="2015-11" db="EMBL/GenBank/DDBJ databases">
        <title>Genome Sequence of Bacillus simplex strain VanAntwerpen2.</title>
        <authorList>
            <person name="Couger M.B."/>
        </authorList>
    </citation>
    <scope>NUCLEOTIDE SEQUENCE [LARGE SCALE GENOMIC DNA]</scope>
    <source>
        <strain evidence="6 7">VanAntwerpen02</strain>
    </source>
</reference>
<evidence type="ECO:0000256" key="1">
    <source>
        <dbReference type="ARBA" id="ARBA00023015"/>
    </source>
</evidence>
<dbReference type="Pfam" id="PF00392">
    <property type="entry name" value="GntR"/>
    <property type="match status" value="1"/>
</dbReference>
<dbReference type="SMART" id="SM00895">
    <property type="entry name" value="FCD"/>
    <property type="match status" value="1"/>
</dbReference>
<dbReference type="SUPFAM" id="SSF46785">
    <property type="entry name" value="Winged helix' DNA-binding domain"/>
    <property type="match status" value="1"/>
</dbReference>
<sequence>MEEKNKNTNKKQIAYEHLRQLILDGTYGSGQRIIIDQIAKELRLSPIPVREAIRQLESDGLIHYKPYSGAVVTSINESEYIETLSVLSLLEGYAAALSSLTMNDQDFDNLINLNKEMEKALHNFELELFGKLNECFHAEITEKCGNSFLMEEIKQSQQRMNRVRKSMFTMVPQRAVQSIREHESIIKLLQEKASFEDIESLVRKHKLNAISTFKQRADTNHDQAL</sequence>
<evidence type="ECO:0000313" key="6">
    <source>
        <dbReference type="EMBL" id="KWW11315.1"/>
    </source>
</evidence>
<dbReference type="EMBL" id="LNNH01000055">
    <property type="protein sequence ID" value="KWW11315.1"/>
    <property type="molecule type" value="Genomic_DNA"/>
</dbReference>
<dbReference type="CDD" id="cd07377">
    <property type="entry name" value="WHTH_GntR"/>
    <property type="match status" value="1"/>
</dbReference>
<dbReference type="InterPro" id="IPR008920">
    <property type="entry name" value="TF_FadR/GntR_C"/>
</dbReference>
<evidence type="ECO:0000259" key="5">
    <source>
        <dbReference type="PROSITE" id="PS50949"/>
    </source>
</evidence>
<evidence type="ECO:0000256" key="3">
    <source>
        <dbReference type="ARBA" id="ARBA00023163"/>
    </source>
</evidence>
<evidence type="ECO:0000313" key="7">
    <source>
        <dbReference type="Proteomes" id="UP000064189"/>
    </source>
</evidence>
<evidence type="ECO:0000256" key="4">
    <source>
        <dbReference type="SAM" id="Coils"/>
    </source>
</evidence>
<feature type="coiled-coil region" evidence="4">
    <location>
        <begin position="107"/>
        <end position="166"/>
    </location>
</feature>
<dbReference type="InterPro" id="IPR000524">
    <property type="entry name" value="Tscrpt_reg_HTH_GntR"/>
</dbReference>
<dbReference type="Pfam" id="PF07729">
    <property type="entry name" value="FCD"/>
    <property type="match status" value="1"/>
</dbReference>
<evidence type="ECO:0000256" key="2">
    <source>
        <dbReference type="ARBA" id="ARBA00023125"/>
    </source>
</evidence>
<dbReference type="InterPro" id="IPR036388">
    <property type="entry name" value="WH-like_DNA-bd_sf"/>
</dbReference>
<dbReference type="RefSeq" id="WP_061144256.1">
    <property type="nucleotide sequence ID" value="NZ_LNNH01000055.1"/>
</dbReference>
<dbReference type="SMART" id="SM00345">
    <property type="entry name" value="HTH_GNTR"/>
    <property type="match status" value="1"/>
</dbReference>
<dbReference type="AlphaFoldDB" id="A0A120GMS5"/>
<protein>
    <submittedName>
        <fullName evidence="6">GntR family transcriptional regulator</fullName>
    </submittedName>
</protein>
<keyword evidence="3" id="KW-0804">Transcription</keyword>
<feature type="domain" description="HTH gntR-type" evidence="5">
    <location>
        <begin position="8"/>
        <end position="75"/>
    </location>
</feature>
<dbReference type="PROSITE" id="PS50949">
    <property type="entry name" value="HTH_GNTR"/>
    <property type="match status" value="1"/>
</dbReference>
<accession>A0A120GMS5</accession>
<proteinExistence type="predicted"/>
<dbReference type="GO" id="GO:0003700">
    <property type="term" value="F:DNA-binding transcription factor activity"/>
    <property type="evidence" value="ECO:0007669"/>
    <property type="project" value="InterPro"/>
</dbReference>
<gene>
    <name evidence="6" type="ORF">AS888_01935</name>
</gene>
<name>A0A120GMS5_9BACI</name>
<keyword evidence="7" id="KW-1185">Reference proteome</keyword>
<dbReference type="Gene3D" id="1.20.120.530">
    <property type="entry name" value="GntR ligand-binding domain-like"/>
    <property type="match status" value="1"/>
</dbReference>
<keyword evidence="4" id="KW-0175">Coiled coil</keyword>
<dbReference type="Proteomes" id="UP000064189">
    <property type="component" value="Unassembled WGS sequence"/>
</dbReference>
<dbReference type="InterPro" id="IPR036390">
    <property type="entry name" value="WH_DNA-bd_sf"/>
</dbReference>
<organism evidence="6 7">
    <name type="scientific">Peribacillus simplex</name>
    <dbReference type="NCBI Taxonomy" id="1478"/>
    <lineage>
        <taxon>Bacteria</taxon>
        <taxon>Bacillati</taxon>
        <taxon>Bacillota</taxon>
        <taxon>Bacilli</taxon>
        <taxon>Bacillales</taxon>
        <taxon>Bacillaceae</taxon>
        <taxon>Peribacillus</taxon>
    </lineage>
</organism>
<comment type="caution">
    <text evidence="6">The sequence shown here is derived from an EMBL/GenBank/DDBJ whole genome shotgun (WGS) entry which is preliminary data.</text>
</comment>
<dbReference type="PANTHER" id="PTHR43537:SF24">
    <property type="entry name" value="GLUCONATE OPERON TRANSCRIPTIONAL REPRESSOR"/>
    <property type="match status" value="1"/>
</dbReference>
<dbReference type="PANTHER" id="PTHR43537">
    <property type="entry name" value="TRANSCRIPTIONAL REGULATOR, GNTR FAMILY"/>
    <property type="match status" value="1"/>
</dbReference>
<keyword evidence="2" id="KW-0238">DNA-binding</keyword>
<dbReference type="GO" id="GO:0003677">
    <property type="term" value="F:DNA binding"/>
    <property type="evidence" value="ECO:0007669"/>
    <property type="project" value="UniProtKB-KW"/>
</dbReference>